<proteinExistence type="predicted"/>
<organism evidence="1 2">
    <name type="scientific">Candidatus Trichorickettsia mobilis</name>
    <dbReference type="NCBI Taxonomy" id="1346319"/>
    <lineage>
        <taxon>Bacteria</taxon>
        <taxon>Pseudomonadati</taxon>
        <taxon>Pseudomonadota</taxon>
        <taxon>Alphaproteobacteria</taxon>
        <taxon>Rickettsiales</taxon>
        <taxon>Rickettsiaceae</taxon>
        <taxon>Rickettsieae</taxon>
        <taxon>Candidatus Trichorickettsia</taxon>
    </lineage>
</organism>
<dbReference type="Proteomes" id="UP001326613">
    <property type="component" value="Chromosome"/>
</dbReference>
<dbReference type="EMBL" id="CP112932">
    <property type="protein sequence ID" value="WPY00204.1"/>
    <property type="molecule type" value="Genomic_DNA"/>
</dbReference>
<reference evidence="1 2" key="1">
    <citation type="submission" date="2022-10" db="EMBL/GenBank/DDBJ databases">
        <title>Host association and intracellularity evolved multiple times independently in the Rickettsiales.</title>
        <authorList>
            <person name="Castelli M."/>
            <person name="Nardi T."/>
            <person name="Gammuto L."/>
            <person name="Bellinzona G."/>
            <person name="Sabaneyeva E."/>
            <person name="Potekhin A."/>
            <person name="Serra V."/>
            <person name="Petroni G."/>
            <person name="Sassera D."/>
        </authorList>
    </citation>
    <scope>NUCLEOTIDE SEQUENCE [LARGE SCALE GENOMIC DNA]</scope>
    <source>
        <strain evidence="1 2">Kr 154-4</strain>
    </source>
</reference>
<evidence type="ECO:0000313" key="2">
    <source>
        <dbReference type="Proteomes" id="UP001326613"/>
    </source>
</evidence>
<name>A0ABZ0UTK5_9RICK</name>
<protein>
    <submittedName>
        <fullName evidence="1">Uncharacterized protein</fullName>
    </submittedName>
</protein>
<dbReference type="RefSeq" id="WP_323738296.1">
    <property type="nucleotide sequence ID" value="NZ_CP112932.1"/>
</dbReference>
<gene>
    <name evidence="1" type="ORF">Trichorick_00076</name>
</gene>
<accession>A0ABZ0UTK5</accession>
<keyword evidence="2" id="KW-1185">Reference proteome</keyword>
<evidence type="ECO:0000313" key="1">
    <source>
        <dbReference type="EMBL" id="WPY00204.1"/>
    </source>
</evidence>
<sequence length="87" mass="9962">MVVFFISKPHIGLESHYRKDDNGNCIIAEKFSDILQADPYALSKIKVITVGDTNMDYTVVCKFADVIQHQVFNLDGFYHDNKIMMGF</sequence>